<dbReference type="AlphaFoldDB" id="A0A0F9HBT2"/>
<dbReference type="EMBL" id="LAZR01023248">
    <property type="protein sequence ID" value="KKL79160.1"/>
    <property type="molecule type" value="Genomic_DNA"/>
</dbReference>
<accession>A0A0F9HBT2</accession>
<name>A0A0F9HBT2_9ZZZZ</name>
<evidence type="ECO:0000313" key="1">
    <source>
        <dbReference type="EMBL" id="KKL79160.1"/>
    </source>
</evidence>
<comment type="caution">
    <text evidence="1">The sequence shown here is derived from an EMBL/GenBank/DDBJ whole genome shotgun (WGS) entry which is preliminary data.</text>
</comment>
<sequence length="46" mass="5444">MTNTNRKKILKTYTVKDALKYPALISTKLVASDYKLIDYWREKHGK</sequence>
<organism evidence="1">
    <name type="scientific">marine sediment metagenome</name>
    <dbReference type="NCBI Taxonomy" id="412755"/>
    <lineage>
        <taxon>unclassified sequences</taxon>
        <taxon>metagenomes</taxon>
        <taxon>ecological metagenomes</taxon>
    </lineage>
</organism>
<gene>
    <name evidence="1" type="ORF">LCGC14_2017600</name>
</gene>
<protein>
    <submittedName>
        <fullName evidence="1">Uncharacterized protein</fullName>
    </submittedName>
</protein>
<reference evidence="1" key="1">
    <citation type="journal article" date="2015" name="Nature">
        <title>Complex archaea that bridge the gap between prokaryotes and eukaryotes.</title>
        <authorList>
            <person name="Spang A."/>
            <person name="Saw J.H."/>
            <person name="Jorgensen S.L."/>
            <person name="Zaremba-Niedzwiedzka K."/>
            <person name="Martijn J."/>
            <person name="Lind A.E."/>
            <person name="van Eijk R."/>
            <person name="Schleper C."/>
            <person name="Guy L."/>
            <person name="Ettema T.J."/>
        </authorList>
    </citation>
    <scope>NUCLEOTIDE SEQUENCE</scope>
</reference>
<proteinExistence type="predicted"/>